<comment type="caution">
    <text evidence="1">The sequence shown here is derived from an EMBL/GenBank/DDBJ whole genome shotgun (WGS) entry which is preliminary data.</text>
</comment>
<proteinExistence type="predicted"/>
<keyword evidence="2" id="KW-1185">Reference proteome</keyword>
<dbReference type="RefSeq" id="WP_413779381.1">
    <property type="nucleotide sequence ID" value="NZ_JAUOZS010000001.1"/>
</dbReference>
<protein>
    <submittedName>
        <fullName evidence="1">Uncharacterized protein</fullName>
    </submittedName>
</protein>
<accession>A0ABU3NVL0</accession>
<evidence type="ECO:0000313" key="2">
    <source>
        <dbReference type="Proteomes" id="UP001254848"/>
    </source>
</evidence>
<name>A0ABU3NVL0_9FIRM</name>
<sequence length="81" mass="8816">MLQDEERLRKGQIPEMLEFLPVAGALHPHPAVRATAWVMGLMRAMGGLYAATDKGEKAPNQPDDFGNYYGVGGMNNEAKAN</sequence>
<dbReference type="EMBL" id="JAUOZS010000001">
    <property type="protein sequence ID" value="MDT8900848.1"/>
    <property type="molecule type" value="Genomic_DNA"/>
</dbReference>
<evidence type="ECO:0000313" key="1">
    <source>
        <dbReference type="EMBL" id="MDT8900848.1"/>
    </source>
</evidence>
<gene>
    <name evidence="1" type="ORF">Q4T40_06300</name>
</gene>
<reference evidence="1 2" key="1">
    <citation type="submission" date="2023-07" db="EMBL/GenBank/DDBJ databases">
        <title>The novel representative of Negativicutes class, Anaeroselena agilis gen. nov. sp. nov.</title>
        <authorList>
            <person name="Prokofeva M.I."/>
            <person name="Elcheninov A.G."/>
            <person name="Klyukina A."/>
            <person name="Kublanov I.V."/>
            <person name="Frolov E.N."/>
            <person name="Podosokorskaya O.A."/>
        </authorList>
    </citation>
    <scope>NUCLEOTIDE SEQUENCE [LARGE SCALE GENOMIC DNA]</scope>
    <source>
        <strain evidence="1 2">4137-cl</strain>
    </source>
</reference>
<dbReference type="Proteomes" id="UP001254848">
    <property type="component" value="Unassembled WGS sequence"/>
</dbReference>
<organism evidence="1 2">
    <name type="scientific">Anaeroselena agilis</name>
    <dbReference type="NCBI Taxonomy" id="3063788"/>
    <lineage>
        <taxon>Bacteria</taxon>
        <taxon>Bacillati</taxon>
        <taxon>Bacillota</taxon>
        <taxon>Negativicutes</taxon>
        <taxon>Acetonemataceae</taxon>
        <taxon>Anaeroselena</taxon>
    </lineage>
</organism>